<feature type="binding site" evidence="8">
    <location>
        <position position="97"/>
    </location>
    <ligand>
        <name>ATP</name>
        <dbReference type="ChEBI" id="CHEBI:30616"/>
    </ligand>
</feature>
<dbReference type="EC" id="2.7.7.108" evidence="8"/>
<keyword evidence="5 8" id="KW-0547">Nucleotide-binding</keyword>
<keyword evidence="2 8" id="KW-0808">Transferase</keyword>
<dbReference type="InterPro" id="IPR003846">
    <property type="entry name" value="SelO"/>
</dbReference>
<comment type="cofactor">
    <cofactor evidence="8">
        <name>Mg(2+)</name>
        <dbReference type="ChEBI" id="CHEBI:18420"/>
    </cofactor>
    <cofactor evidence="8">
        <name>Mn(2+)</name>
        <dbReference type="ChEBI" id="CHEBI:29035"/>
    </cofactor>
</comment>
<evidence type="ECO:0000256" key="7">
    <source>
        <dbReference type="ARBA" id="ARBA00022842"/>
    </source>
</evidence>
<dbReference type="PANTHER" id="PTHR32057:SF14">
    <property type="entry name" value="PROTEIN ADENYLYLTRANSFERASE SELO, MITOCHONDRIAL"/>
    <property type="match status" value="1"/>
</dbReference>
<dbReference type="NCBIfam" id="NF000658">
    <property type="entry name" value="PRK00029.1"/>
    <property type="match status" value="1"/>
</dbReference>
<comment type="catalytic activity">
    <reaction evidence="8">
        <text>L-threonyl-[protein] + ATP = 3-O-(5'-adenylyl)-L-threonyl-[protein] + diphosphate</text>
        <dbReference type="Rhea" id="RHEA:54292"/>
        <dbReference type="Rhea" id="RHEA-COMP:11060"/>
        <dbReference type="Rhea" id="RHEA-COMP:13847"/>
        <dbReference type="ChEBI" id="CHEBI:30013"/>
        <dbReference type="ChEBI" id="CHEBI:30616"/>
        <dbReference type="ChEBI" id="CHEBI:33019"/>
        <dbReference type="ChEBI" id="CHEBI:138113"/>
        <dbReference type="EC" id="2.7.7.108"/>
    </reaction>
</comment>
<keyword evidence="8" id="KW-0464">Manganese</keyword>
<organism evidence="9 10">
    <name type="scientific">Shinella zoogloeoides</name>
    <name type="common">Crabtreella saccharophila</name>
    <dbReference type="NCBI Taxonomy" id="352475"/>
    <lineage>
        <taxon>Bacteria</taxon>
        <taxon>Pseudomonadati</taxon>
        <taxon>Pseudomonadota</taxon>
        <taxon>Alphaproteobacteria</taxon>
        <taxon>Hyphomicrobiales</taxon>
        <taxon>Rhizobiaceae</taxon>
        <taxon>Shinella</taxon>
    </lineage>
</organism>
<dbReference type="AlphaFoldDB" id="A0A6N8TG98"/>
<feature type="binding site" evidence="8">
    <location>
        <position position="132"/>
    </location>
    <ligand>
        <name>ATP</name>
        <dbReference type="ChEBI" id="CHEBI:30616"/>
    </ligand>
</feature>
<feature type="binding site" evidence="8">
    <location>
        <position position="120"/>
    </location>
    <ligand>
        <name>ATP</name>
        <dbReference type="ChEBI" id="CHEBI:30616"/>
    </ligand>
</feature>
<accession>A0A6N8TG98</accession>
<dbReference type="RefSeq" id="WP_160785580.1">
    <property type="nucleotide sequence ID" value="NZ_CP086610.1"/>
</dbReference>
<feature type="binding site" evidence="8">
    <location>
        <position position="133"/>
    </location>
    <ligand>
        <name>ATP</name>
        <dbReference type="ChEBI" id="CHEBI:30616"/>
    </ligand>
</feature>
<keyword evidence="4 8" id="KW-0479">Metal-binding</keyword>
<dbReference type="GO" id="GO:0005524">
    <property type="term" value="F:ATP binding"/>
    <property type="evidence" value="ECO:0007669"/>
    <property type="project" value="UniProtKB-UniRule"/>
</dbReference>
<dbReference type="GO" id="GO:0030145">
    <property type="term" value="F:manganese ion binding"/>
    <property type="evidence" value="ECO:0007669"/>
    <property type="project" value="UniProtKB-UniRule"/>
</dbReference>
<evidence type="ECO:0000256" key="4">
    <source>
        <dbReference type="ARBA" id="ARBA00022723"/>
    </source>
</evidence>
<dbReference type="EMBL" id="WUML01000004">
    <property type="protein sequence ID" value="MXO00198.1"/>
    <property type="molecule type" value="Genomic_DNA"/>
</dbReference>
<keyword evidence="6 8" id="KW-0067">ATP-binding</keyword>
<comment type="catalytic activity">
    <reaction evidence="8">
        <text>L-tyrosyl-[protein] + ATP = O-(5'-adenylyl)-L-tyrosyl-[protein] + diphosphate</text>
        <dbReference type="Rhea" id="RHEA:54288"/>
        <dbReference type="Rhea" id="RHEA-COMP:10136"/>
        <dbReference type="Rhea" id="RHEA-COMP:13846"/>
        <dbReference type="ChEBI" id="CHEBI:30616"/>
        <dbReference type="ChEBI" id="CHEBI:33019"/>
        <dbReference type="ChEBI" id="CHEBI:46858"/>
        <dbReference type="ChEBI" id="CHEBI:83624"/>
        <dbReference type="EC" id="2.7.7.108"/>
    </reaction>
</comment>
<feature type="binding site" evidence="8">
    <location>
        <position position="269"/>
    </location>
    <ligand>
        <name>Mg(2+)</name>
        <dbReference type="ChEBI" id="CHEBI:18420"/>
    </ligand>
</feature>
<keyword evidence="7 8" id="KW-0460">Magnesium</keyword>
<comment type="catalytic activity">
    <reaction evidence="8">
        <text>L-tyrosyl-[protein] + UTP = O-(5'-uridylyl)-L-tyrosyl-[protein] + diphosphate</text>
        <dbReference type="Rhea" id="RHEA:83887"/>
        <dbReference type="Rhea" id="RHEA-COMP:10136"/>
        <dbReference type="Rhea" id="RHEA-COMP:20238"/>
        <dbReference type="ChEBI" id="CHEBI:33019"/>
        <dbReference type="ChEBI" id="CHEBI:46398"/>
        <dbReference type="ChEBI" id="CHEBI:46858"/>
        <dbReference type="ChEBI" id="CHEBI:90602"/>
    </reaction>
</comment>
<feature type="binding site" evidence="8">
    <location>
        <position position="99"/>
    </location>
    <ligand>
        <name>ATP</name>
        <dbReference type="ChEBI" id="CHEBI:30616"/>
    </ligand>
</feature>
<name>A0A6N8TG98_SHIZO</name>
<comment type="catalytic activity">
    <reaction evidence="8">
        <text>L-seryl-[protein] + UTP = O-(5'-uridylyl)-L-seryl-[protein] + diphosphate</text>
        <dbReference type="Rhea" id="RHEA:64604"/>
        <dbReference type="Rhea" id="RHEA-COMP:9863"/>
        <dbReference type="Rhea" id="RHEA-COMP:16635"/>
        <dbReference type="ChEBI" id="CHEBI:29999"/>
        <dbReference type="ChEBI" id="CHEBI:33019"/>
        <dbReference type="ChEBI" id="CHEBI:46398"/>
        <dbReference type="ChEBI" id="CHEBI:156051"/>
    </reaction>
</comment>
<feature type="binding site" evidence="8">
    <location>
        <position position="100"/>
    </location>
    <ligand>
        <name>ATP</name>
        <dbReference type="ChEBI" id="CHEBI:30616"/>
    </ligand>
</feature>
<feature type="binding site" evidence="8">
    <location>
        <position position="269"/>
    </location>
    <ligand>
        <name>ATP</name>
        <dbReference type="ChEBI" id="CHEBI:30616"/>
    </ligand>
</feature>
<evidence type="ECO:0000256" key="3">
    <source>
        <dbReference type="ARBA" id="ARBA00022695"/>
    </source>
</evidence>
<evidence type="ECO:0000256" key="8">
    <source>
        <dbReference type="HAMAP-Rule" id="MF_00692"/>
    </source>
</evidence>
<sequence length="502" mass="54463">MSGATTAAADRTRPIPFDNSYARLPDAFFAPVDPTPVEAPRLIAFNRTLAEDLGLDAEALARHGAAYFSGNAPLPGALPLAMAYAGHQFGQFVPQLGDGRAILLGEVIDRSGQRRDIQLKGAGQTPYSRRGDGRAALGPVLREYIVSEAMHALDIPTTRALAAVASGQPVYRDRVLPGAILTRVAASHIRVGTFQFFAARGDTGNVRVLADHVIDRHYPDLKDAEKPYLALLDAIAERQARLITAWLGVGFIHGVMNTDNMTISGETIDFGPCAFMDRYDPRTVFSSIDHGGRYAFGNQPMVGQWNIARLAEALLALLDDDQDKAVDAANAAVGRFMDKFQTQWKATIRAKIGLGADEEESDQTLIRDLLVTLYEQKADYTLAFRRLTDTAENAAADTALAALLADPAALGPWLALWRERLSREAASPQARAAAMRRVNPAFIPRNHKVEEALTAAVDHGDFSLFHALNDVLARPYEDRPAFAAYAMPPKPGEEVTATFCGT</sequence>
<feature type="binding site" evidence="8">
    <location>
        <position position="190"/>
    </location>
    <ligand>
        <name>ATP</name>
        <dbReference type="ChEBI" id="CHEBI:30616"/>
    </ligand>
</feature>
<evidence type="ECO:0000313" key="9">
    <source>
        <dbReference type="EMBL" id="MXO00198.1"/>
    </source>
</evidence>
<evidence type="ECO:0000256" key="1">
    <source>
        <dbReference type="ARBA" id="ARBA00009747"/>
    </source>
</evidence>
<comment type="catalytic activity">
    <reaction evidence="8">
        <text>L-seryl-[protein] + ATP = 3-O-(5'-adenylyl)-L-seryl-[protein] + diphosphate</text>
        <dbReference type="Rhea" id="RHEA:58120"/>
        <dbReference type="Rhea" id="RHEA-COMP:9863"/>
        <dbReference type="Rhea" id="RHEA-COMP:15073"/>
        <dbReference type="ChEBI" id="CHEBI:29999"/>
        <dbReference type="ChEBI" id="CHEBI:30616"/>
        <dbReference type="ChEBI" id="CHEBI:33019"/>
        <dbReference type="ChEBI" id="CHEBI:142516"/>
        <dbReference type="EC" id="2.7.7.108"/>
    </reaction>
</comment>
<dbReference type="EC" id="2.7.7.-" evidence="8"/>
<comment type="function">
    <text evidence="8">Nucleotidyltransferase involved in the post-translational modification of proteins. It can catalyze the addition of adenosine monophosphate (AMP) or uridine monophosphate (UMP) to a protein, resulting in modifications known as AMPylation and UMPylation.</text>
</comment>
<dbReference type="GO" id="GO:0070733">
    <property type="term" value="F:AMPylase activity"/>
    <property type="evidence" value="ECO:0007669"/>
    <property type="project" value="UniProtKB-EC"/>
</dbReference>
<comment type="caution">
    <text evidence="9">The sequence shown here is derived from an EMBL/GenBank/DDBJ whole genome shotgun (WGS) entry which is preliminary data.</text>
</comment>
<dbReference type="Pfam" id="PF02696">
    <property type="entry name" value="SelO"/>
    <property type="match status" value="1"/>
</dbReference>
<protein>
    <recommendedName>
        <fullName evidence="8">Protein nucleotidyltransferase YdiU</fullName>
        <ecNumber evidence="8">2.7.7.-</ecNumber>
    </recommendedName>
    <alternativeName>
        <fullName evidence="8">Protein adenylyltransferase YdiU</fullName>
        <ecNumber evidence="8">2.7.7.108</ecNumber>
    </alternativeName>
    <alternativeName>
        <fullName evidence="8">Protein uridylyltransferase YdiU</fullName>
        <ecNumber evidence="8">2.7.7.-</ecNumber>
    </alternativeName>
</protein>
<comment type="catalytic activity">
    <reaction evidence="8">
        <text>L-histidyl-[protein] + UTP = N(tele)-(5'-uridylyl)-L-histidyl-[protein] + diphosphate</text>
        <dbReference type="Rhea" id="RHEA:83891"/>
        <dbReference type="Rhea" id="RHEA-COMP:9745"/>
        <dbReference type="Rhea" id="RHEA-COMP:20239"/>
        <dbReference type="ChEBI" id="CHEBI:29979"/>
        <dbReference type="ChEBI" id="CHEBI:33019"/>
        <dbReference type="ChEBI" id="CHEBI:46398"/>
        <dbReference type="ChEBI" id="CHEBI:233474"/>
    </reaction>
</comment>
<feature type="binding site" evidence="8">
    <location>
        <position position="183"/>
    </location>
    <ligand>
        <name>ATP</name>
        <dbReference type="ChEBI" id="CHEBI:30616"/>
    </ligand>
</feature>
<dbReference type="GO" id="GO:0000287">
    <property type="term" value="F:magnesium ion binding"/>
    <property type="evidence" value="ECO:0007669"/>
    <property type="project" value="UniProtKB-UniRule"/>
</dbReference>
<comment type="similarity">
    <text evidence="1 8">Belongs to the SELO family.</text>
</comment>
<evidence type="ECO:0000256" key="2">
    <source>
        <dbReference type="ARBA" id="ARBA00022679"/>
    </source>
</evidence>
<dbReference type="OrthoDB" id="9776281at2"/>
<dbReference type="PANTHER" id="PTHR32057">
    <property type="entry name" value="PROTEIN ADENYLYLTRANSFERASE SELO, MITOCHONDRIAL"/>
    <property type="match status" value="1"/>
</dbReference>
<keyword evidence="3 8" id="KW-0548">Nucleotidyltransferase</keyword>
<feature type="active site" description="Proton acceptor" evidence="8">
    <location>
        <position position="259"/>
    </location>
</feature>
<feature type="binding site" evidence="8">
    <location>
        <position position="260"/>
    </location>
    <ligand>
        <name>Mg(2+)</name>
        <dbReference type="ChEBI" id="CHEBI:18420"/>
    </ligand>
</feature>
<dbReference type="HAMAP" id="MF_00692">
    <property type="entry name" value="SelO"/>
    <property type="match status" value="1"/>
</dbReference>
<gene>
    <name evidence="8" type="primary">ydiU</name>
    <name evidence="8" type="synonym">selO</name>
    <name evidence="9" type="ORF">GR156_07795</name>
</gene>
<evidence type="ECO:0000256" key="6">
    <source>
        <dbReference type="ARBA" id="ARBA00022840"/>
    </source>
</evidence>
<evidence type="ECO:0000313" key="10">
    <source>
        <dbReference type="Proteomes" id="UP000440304"/>
    </source>
</evidence>
<reference evidence="9 10" key="1">
    <citation type="submission" date="2019-12" db="EMBL/GenBank/DDBJ databases">
        <title>Shinella granuli gen. nov., sp. nov., and proposal of the reclassification of Zoogloea ramigera ATCC 19623 as Shinella zoogloeoides sp. nov.</title>
        <authorList>
            <person name="Gao J."/>
        </authorList>
    </citation>
    <scope>NUCLEOTIDE SEQUENCE [LARGE SCALE GENOMIC DNA]</scope>
    <source>
        <strain evidence="9 10">DSM 287</strain>
    </source>
</reference>
<dbReference type="Proteomes" id="UP000440304">
    <property type="component" value="Unassembled WGS sequence"/>
</dbReference>
<proteinExistence type="inferred from homology"/>
<evidence type="ECO:0000256" key="5">
    <source>
        <dbReference type="ARBA" id="ARBA00022741"/>
    </source>
</evidence>